<dbReference type="InterPro" id="IPR003664">
    <property type="entry name" value="FA_synthesis"/>
</dbReference>
<dbReference type="PANTHER" id="PTHR30100:SF1">
    <property type="entry name" value="PHOSPHATE ACYLTRANSFERASE"/>
    <property type="match status" value="1"/>
</dbReference>
<dbReference type="PANTHER" id="PTHR30100">
    <property type="entry name" value="FATTY ACID/PHOSPHOLIPID SYNTHESIS PROTEIN PLSX"/>
    <property type="match status" value="1"/>
</dbReference>
<evidence type="ECO:0000256" key="8">
    <source>
        <dbReference type="ARBA" id="ARBA00024069"/>
    </source>
</evidence>
<name>A0A7X9T9V0_9ACTN</name>
<comment type="catalytic activity">
    <reaction evidence="1 10">
        <text>a fatty acyl-[ACP] + phosphate = an acyl phosphate + holo-[ACP]</text>
        <dbReference type="Rhea" id="RHEA:42292"/>
        <dbReference type="Rhea" id="RHEA-COMP:9685"/>
        <dbReference type="Rhea" id="RHEA-COMP:14125"/>
        <dbReference type="ChEBI" id="CHEBI:43474"/>
        <dbReference type="ChEBI" id="CHEBI:59918"/>
        <dbReference type="ChEBI" id="CHEBI:64479"/>
        <dbReference type="ChEBI" id="CHEBI:138651"/>
        <dbReference type="EC" id="2.3.1.274"/>
    </reaction>
</comment>
<evidence type="ECO:0000256" key="5">
    <source>
        <dbReference type="ARBA" id="ARBA00023098"/>
    </source>
</evidence>
<organism evidence="11 12">
    <name type="scientific">Parafannyhessea umbonata</name>
    <dbReference type="NCBI Taxonomy" id="604330"/>
    <lineage>
        <taxon>Bacteria</taxon>
        <taxon>Bacillati</taxon>
        <taxon>Actinomycetota</taxon>
        <taxon>Coriobacteriia</taxon>
        <taxon>Coriobacteriales</taxon>
        <taxon>Atopobiaceae</taxon>
        <taxon>Parafannyhessea</taxon>
    </lineage>
</organism>
<dbReference type="PIRSF" id="PIRSF002465">
    <property type="entry name" value="Phsphlp_syn_PlsX"/>
    <property type="match status" value="1"/>
</dbReference>
<evidence type="ECO:0000256" key="6">
    <source>
        <dbReference type="ARBA" id="ARBA00023209"/>
    </source>
</evidence>
<gene>
    <name evidence="10 11" type="primary">plsX</name>
    <name evidence="11" type="ORF">HF885_03140</name>
</gene>
<dbReference type="AlphaFoldDB" id="A0A7X9T9V0"/>
<evidence type="ECO:0000256" key="1">
    <source>
        <dbReference type="ARBA" id="ARBA00001232"/>
    </source>
</evidence>
<sequence>MTTICIDAMGGDCEPEVVLGGVAAALEADGELGVLVAGNEDVVVPFCAKHERARALVTTQTIEMGEHPTEAIRAKKDSSIVRGLAAVHAGEADGFFSAGSTGAIFAAATFGVGRIRGIKRPAIACPVPGLDGRHSVFLDMGANADVRPEMLVQFAHMGRAYSRITLGVEDPKVALLSNGSEDTKGSEAVVAEHEALAKAGGDTWFAGNCEGTDILTGRFDVIVTDGFAGNIAVKTIEGTAKYILAEVKRATQESKRALLGAGLLKPSLKRVAAGLSGDEYGGAALLGVKAPVFIGHGATSVDAVKHGTLACAAAVRGELVDKIARAVAEDQ</sequence>
<dbReference type="Proteomes" id="UP000565613">
    <property type="component" value="Unassembled WGS sequence"/>
</dbReference>
<evidence type="ECO:0000313" key="11">
    <source>
        <dbReference type="EMBL" id="NMF25440.1"/>
    </source>
</evidence>
<comment type="caution">
    <text evidence="11">The sequence shown here is derived from an EMBL/GenBank/DDBJ whole genome shotgun (WGS) entry which is preliminary data.</text>
</comment>
<protein>
    <recommendedName>
        <fullName evidence="8 10">Phosphate acyltransferase</fullName>
        <ecNumber evidence="8 10">2.3.1.274</ecNumber>
    </recommendedName>
    <alternativeName>
        <fullName evidence="10">Acyl-ACP phosphotransacylase</fullName>
    </alternativeName>
    <alternativeName>
        <fullName evidence="10">Acyl-[acyl-carrier-protein]--phosphate acyltransferase</fullName>
    </alternativeName>
    <alternativeName>
        <fullName evidence="10">Phosphate-acyl-ACP acyltransferase</fullName>
    </alternativeName>
</protein>
<accession>A0A7X9T9V0</accession>
<evidence type="ECO:0000256" key="4">
    <source>
        <dbReference type="ARBA" id="ARBA00022679"/>
    </source>
</evidence>
<dbReference type="Pfam" id="PF02504">
    <property type="entry name" value="FA_synthesis"/>
    <property type="match status" value="1"/>
</dbReference>
<keyword evidence="4 10" id="KW-0808">Transferase</keyword>
<comment type="subcellular location">
    <subcellularLocation>
        <location evidence="10">Cytoplasm</location>
    </subcellularLocation>
    <text evidence="10">Associated with the membrane possibly through PlsY.</text>
</comment>
<comment type="subunit">
    <text evidence="9 10">Homodimer. Probably interacts with PlsY.</text>
</comment>
<dbReference type="GO" id="GO:0005737">
    <property type="term" value="C:cytoplasm"/>
    <property type="evidence" value="ECO:0007669"/>
    <property type="project" value="UniProtKB-SubCell"/>
</dbReference>
<proteinExistence type="inferred from homology"/>
<reference evidence="11 12" key="1">
    <citation type="submission" date="2020-04" db="EMBL/GenBank/DDBJ databases">
        <authorList>
            <person name="Hitch T.C.A."/>
            <person name="Wylensek D."/>
            <person name="Clavel T."/>
        </authorList>
    </citation>
    <scope>NUCLEOTIDE SEQUENCE [LARGE SCALE GENOMIC DNA]</scope>
    <source>
        <strain evidence="11 12">105184</strain>
    </source>
</reference>
<dbReference type="GO" id="GO:0008654">
    <property type="term" value="P:phospholipid biosynthetic process"/>
    <property type="evidence" value="ECO:0007669"/>
    <property type="project" value="UniProtKB-KW"/>
</dbReference>
<keyword evidence="3 10" id="KW-0444">Lipid biosynthesis</keyword>
<evidence type="ECO:0000256" key="2">
    <source>
        <dbReference type="ARBA" id="ARBA00022490"/>
    </source>
</evidence>
<keyword evidence="6 10" id="KW-0594">Phospholipid biosynthesis</keyword>
<dbReference type="Gene3D" id="3.40.718.10">
    <property type="entry name" value="Isopropylmalate Dehydrogenase"/>
    <property type="match status" value="1"/>
</dbReference>
<dbReference type="UniPathway" id="UPA00085"/>
<evidence type="ECO:0000256" key="9">
    <source>
        <dbReference type="ARBA" id="ARBA00046608"/>
    </source>
</evidence>
<keyword evidence="2 10" id="KW-0963">Cytoplasm</keyword>
<dbReference type="EMBL" id="JABAGR010000002">
    <property type="protein sequence ID" value="NMF25440.1"/>
    <property type="molecule type" value="Genomic_DNA"/>
</dbReference>
<comment type="function">
    <text evidence="10">Catalyzes the reversible formation of acyl-phosphate (acyl-PO(4)) from acyl-[acyl-carrier-protein] (acyl-ACP). This enzyme utilizes acyl-ACP as fatty acyl donor, but not acyl-CoA.</text>
</comment>
<dbReference type="GO" id="GO:0043811">
    <property type="term" value="F:phosphate:acyl-[acyl carrier protein] acyltransferase activity"/>
    <property type="evidence" value="ECO:0007669"/>
    <property type="project" value="UniProtKB-UniRule"/>
</dbReference>
<dbReference type="NCBIfam" id="TIGR00182">
    <property type="entry name" value="plsX"/>
    <property type="match status" value="1"/>
</dbReference>
<comment type="pathway">
    <text evidence="10">Lipid metabolism; phospholipid metabolism.</text>
</comment>
<dbReference type="SUPFAM" id="SSF53659">
    <property type="entry name" value="Isocitrate/Isopropylmalate dehydrogenase-like"/>
    <property type="match status" value="1"/>
</dbReference>
<dbReference type="EC" id="2.3.1.274" evidence="8 10"/>
<keyword evidence="7 10" id="KW-1208">Phospholipid metabolism</keyword>
<dbReference type="InterPro" id="IPR012281">
    <property type="entry name" value="Phospholipid_synth_PlsX-like"/>
</dbReference>
<dbReference type="RefSeq" id="WP_170103497.1">
    <property type="nucleotide sequence ID" value="NZ_JABAGR010000002.1"/>
</dbReference>
<dbReference type="HAMAP" id="MF_00019">
    <property type="entry name" value="PlsX"/>
    <property type="match status" value="1"/>
</dbReference>
<evidence type="ECO:0000256" key="7">
    <source>
        <dbReference type="ARBA" id="ARBA00023264"/>
    </source>
</evidence>
<keyword evidence="11" id="KW-0012">Acyltransferase</keyword>
<dbReference type="GO" id="GO:0006633">
    <property type="term" value="P:fatty acid biosynthetic process"/>
    <property type="evidence" value="ECO:0007669"/>
    <property type="project" value="UniProtKB-UniRule"/>
</dbReference>
<comment type="similarity">
    <text evidence="10">Belongs to the PlsX family.</text>
</comment>
<evidence type="ECO:0000256" key="3">
    <source>
        <dbReference type="ARBA" id="ARBA00022516"/>
    </source>
</evidence>
<keyword evidence="5 10" id="KW-0443">Lipid metabolism</keyword>
<evidence type="ECO:0000313" key="12">
    <source>
        <dbReference type="Proteomes" id="UP000565613"/>
    </source>
</evidence>
<evidence type="ECO:0000256" key="10">
    <source>
        <dbReference type="HAMAP-Rule" id="MF_00019"/>
    </source>
</evidence>